<proteinExistence type="predicted"/>
<keyword evidence="1" id="KW-0472">Membrane</keyword>
<protein>
    <submittedName>
        <fullName evidence="2">Uncharacterized protein</fullName>
    </submittedName>
</protein>
<keyword evidence="1" id="KW-0812">Transmembrane</keyword>
<sequence length="103" mass="11517">MLTRAPHNDPTPPLQRWNGALPLLMTGAVLVMIALDLLRHGLHAPHHDEGSADHIAIFLMFGQLPVVASLLITGRKEIRRIAPVLAAQIIFWLLTYLLAWMTR</sequence>
<keyword evidence="3" id="KW-1185">Reference proteome</keyword>
<comment type="caution">
    <text evidence="2">The sequence shown here is derived from an EMBL/GenBank/DDBJ whole genome shotgun (WGS) entry which is preliminary data.</text>
</comment>
<dbReference type="RefSeq" id="WP_192554720.1">
    <property type="nucleotide sequence ID" value="NZ_JACZZA010000002.1"/>
</dbReference>
<evidence type="ECO:0000256" key="1">
    <source>
        <dbReference type="SAM" id="Phobius"/>
    </source>
</evidence>
<reference evidence="2 3" key="1">
    <citation type="submission" date="2020-09" db="EMBL/GenBank/DDBJ databases">
        <title>Dyella sp. 7MK23 isolated from forest soil.</title>
        <authorList>
            <person name="Fu J."/>
        </authorList>
    </citation>
    <scope>NUCLEOTIDE SEQUENCE [LARGE SCALE GENOMIC DNA]</scope>
    <source>
        <strain evidence="2 3">7MK23</strain>
    </source>
</reference>
<evidence type="ECO:0000313" key="2">
    <source>
        <dbReference type="EMBL" id="MBE1159869.1"/>
    </source>
</evidence>
<evidence type="ECO:0000313" key="3">
    <source>
        <dbReference type="Proteomes" id="UP000651010"/>
    </source>
</evidence>
<feature type="transmembrane region" description="Helical" evidence="1">
    <location>
        <begin position="81"/>
        <end position="101"/>
    </location>
</feature>
<feature type="transmembrane region" description="Helical" evidence="1">
    <location>
        <begin position="54"/>
        <end position="74"/>
    </location>
</feature>
<gene>
    <name evidence="2" type="ORF">IGX34_05690</name>
</gene>
<name>A0ABR9G744_9GAMM</name>
<organism evidence="2 3">
    <name type="scientific">Dyella acidiphila</name>
    <dbReference type="NCBI Taxonomy" id="2775866"/>
    <lineage>
        <taxon>Bacteria</taxon>
        <taxon>Pseudomonadati</taxon>
        <taxon>Pseudomonadota</taxon>
        <taxon>Gammaproteobacteria</taxon>
        <taxon>Lysobacterales</taxon>
        <taxon>Rhodanobacteraceae</taxon>
        <taxon>Dyella</taxon>
    </lineage>
</organism>
<feature type="transmembrane region" description="Helical" evidence="1">
    <location>
        <begin position="21"/>
        <end position="42"/>
    </location>
</feature>
<dbReference type="EMBL" id="JACZZA010000002">
    <property type="protein sequence ID" value="MBE1159869.1"/>
    <property type="molecule type" value="Genomic_DNA"/>
</dbReference>
<keyword evidence="1" id="KW-1133">Transmembrane helix</keyword>
<accession>A0ABR9G744</accession>
<dbReference type="Proteomes" id="UP000651010">
    <property type="component" value="Unassembled WGS sequence"/>
</dbReference>